<dbReference type="InterPro" id="IPR025241">
    <property type="entry name" value="DUF4190"/>
</dbReference>
<protein>
    <submittedName>
        <fullName evidence="3">Uncharacterized protein DUF4190</fullName>
    </submittedName>
</protein>
<accession>A0A3N1CN99</accession>
<dbReference type="AlphaFoldDB" id="A0A3N1CN99"/>
<name>A0A3N1CN99_9ACTN</name>
<reference evidence="3 4" key="1">
    <citation type="submission" date="2018-11" db="EMBL/GenBank/DDBJ databases">
        <title>Sequencing the genomes of 1000 actinobacteria strains.</title>
        <authorList>
            <person name="Klenk H.-P."/>
        </authorList>
    </citation>
    <scope>NUCLEOTIDE SEQUENCE [LARGE SCALE GENOMIC DNA]</scope>
    <source>
        <strain evidence="3 4">DSM 44254</strain>
    </source>
</reference>
<evidence type="ECO:0000313" key="3">
    <source>
        <dbReference type="EMBL" id="ROO82796.1"/>
    </source>
</evidence>
<organism evidence="3 4">
    <name type="scientific">Actinocorallia herbida</name>
    <dbReference type="NCBI Taxonomy" id="58109"/>
    <lineage>
        <taxon>Bacteria</taxon>
        <taxon>Bacillati</taxon>
        <taxon>Actinomycetota</taxon>
        <taxon>Actinomycetes</taxon>
        <taxon>Streptosporangiales</taxon>
        <taxon>Thermomonosporaceae</taxon>
        <taxon>Actinocorallia</taxon>
    </lineage>
</organism>
<dbReference type="Proteomes" id="UP000272400">
    <property type="component" value="Unassembled WGS sequence"/>
</dbReference>
<evidence type="ECO:0000256" key="1">
    <source>
        <dbReference type="SAM" id="Phobius"/>
    </source>
</evidence>
<feature type="transmembrane region" description="Helical" evidence="1">
    <location>
        <begin position="50"/>
        <end position="76"/>
    </location>
</feature>
<sequence>MPAPGAETVPLAVIALLSALLCWPVGSLAGVLLGHLALHRIRRTGEPGRRFAVSGLVLGYVGLLCALAAVLLLVLATGAPRAGTAG</sequence>
<feature type="transmembrane region" description="Helical" evidence="1">
    <location>
        <begin position="12"/>
        <end position="38"/>
    </location>
</feature>
<proteinExistence type="predicted"/>
<keyword evidence="1" id="KW-1133">Transmembrane helix</keyword>
<evidence type="ECO:0000259" key="2">
    <source>
        <dbReference type="Pfam" id="PF13828"/>
    </source>
</evidence>
<keyword evidence="4" id="KW-1185">Reference proteome</keyword>
<feature type="domain" description="DUF4190" evidence="2">
    <location>
        <begin position="11"/>
        <end position="68"/>
    </location>
</feature>
<keyword evidence="1" id="KW-0812">Transmembrane</keyword>
<dbReference type="Pfam" id="PF13828">
    <property type="entry name" value="DUF4190"/>
    <property type="match status" value="1"/>
</dbReference>
<gene>
    <name evidence="3" type="ORF">EDD29_0280</name>
</gene>
<evidence type="ECO:0000313" key="4">
    <source>
        <dbReference type="Proteomes" id="UP000272400"/>
    </source>
</evidence>
<comment type="caution">
    <text evidence="3">The sequence shown here is derived from an EMBL/GenBank/DDBJ whole genome shotgun (WGS) entry which is preliminary data.</text>
</comment>
<dbReference type="EMBL" id="RJKE01000001">
    <property type="protein sequence ID" value="ROO82796.1"/>
    <property type="molecule type" value="Genomic_DNA"/>
</dbReference>
<keyword evidence="1" id="KW-0472">Membrane</keyword>